<gene>
    <name evidence="2" type="ORF">AB205_0036030</name>
</gene>
<feature type="region of interest" description="Disordered" evidence="1">
    <location>
        <begin position="161"/>
        <end position="183"/>
    </location>
</feature>
<feature type="non-terminal residue" evidence="2">
    <location>
        <position position="1"/>
    </location>
</feature>
<protein>
    <submittedName>
        <fullName evidence="2">Uncharacterized protein</fullName>
    </submittedName>
</protein>
<proteinExistence type="predicted"/>
<sequence length="183" mass="19525">QNPPPICPRAPQPCSSTGLLLCPAQSTPLCSHWLGRSCEPFPEWRGARGENSPVWGSVCAVCWQHGIITELSKARGGAGRPVATMGPMSLLGFSVPPPGDVYLPYFPDNWGKETHLWEVSFPTLTEKSSEIAKTNPLTPPQGAPEVLQATDFVPHGFAFPDPSCPPPQSPLTTPSTLNAMPGC</sequence>
<dbReference type="Proteomes" id="UP000228934">
    <property type="component" value="Unassembled WGS sequence"/>
</dbReference>
<dbReference type="AlphaFoldDB" id="A0A2G9Q2U2"/>
<evidence type="ECO:0000313" key="3">
    <source>
        <dbReference type="Proteomes" id="UP000228934"/>
    </source>
</evidence>
<evidence type="ECO:0000256" key="1">
    <source>
        <dbReference type="SAM" id="MobiDB-lite"/>
    </source>
</evidence>
<dbReference type="EMBL" id="KZ369685">
    <property type="protein sequence ID" value="PIO09880.1"/>
    <property type="molecule type" value="Genomic_DNA"/>
</dbReference>
<reference evidence="3" key="1">
    <citation type="journal article" date="2017" name="Nat. Commun.">
        <title>The North American bullfrog draft genome provides insight into hormonal regulation of long noncoding RNA.</title>
        <authorList>
            <person name="Hammond S.A."/>
            <person name="Warren R.L."/>
            <person name="Vandervalk B.P."/>
            <person name="Kucuk E."/>
            <person name="Khan H."/>
            <person name="Gibb E.A."/>
            <person name="Pandoh P."/>
            <person name="Kirk H."/>
            <person name="Zhao Y."/>
            <person name="Jones M."/>
            <person name="Mungall A.J."/>
            <person name="Coope R."/>
            <person name="Pleasance S."/>
            <person name="Moore R.A."/>
            <person name="Holt R.A."/>
            <person name="Round J.M."/>
            <person name="Ohora S."/>
            <person name="Walle B.V."/>
            <person name="Veldhoen N."/>
            <person name="Helbing C.C."/>
            <person name="Birol I."/>
        </authorList>
    </citation>
    <scope>NUCLEOTIDE SEQUENCE [LARGE SCALE GENOMIC DNA]</scope>
</reference>
<evidence type="ECO:0000313" key="2">
    <source>
        <dbReference type="EMBL" id="PIO09880.1"/>
    </source>
</evidence>
<name>A0A2G9Q2U2_AQUCT</name>
<accession>A0A2G9Q2U2</accession>
<keyword evidence="3" id="KW-1185">Reference proteome</keyword>
<feature type="non-terminal residue" evidence="2">
    <location>
        <position position="183"/>
    </location>
</feature>
<organism evidence="2 3">
    <name type="scientific">Aquarana catesbeiana</name>
    <name type="common">American bullfrog</name>
    <name type="synonym">Rana catesbeiana</name>
    <dbReference type="NCBI Taxonomy" id="8400"/>
    <lineage>
        <taxon>Eukaryota</taxon>
        <taxon>Metazoa</taxon>
        <taxon>Chordata</taxon>
        <taxon>Craniata</taxon>
        <taxon>Vertebrata</taxon>
        <taxon>Euteleostomi</taxon>
        <taxon>Amphibia</taxon>
        <taxon>Batrachia</taxon>
        <taxon>Anura</taxon>
        <taxon>Neobatrachia</taxon>
        <taxon>Ranoidea</taxon>
        <taxon>Ranidae</taxon>
        <taxon>Aquarana</taxon>
    </lineage>
</organism>